<dbReference type="AlphaFoldDB" id="A0A0G1DKK6"/>
<protein>
    <submittedName>
        <fullName evidence="1">Uncharacterized protein</fullName>
    </submittedName>
</protein>
<reference evidence="1 2" key="1">
    <citation type="journal article" date="2015" name="Nature">
        <title>rRNA introns, odd ribosomes, and small enigmatic genomes across a large radiation of phyla.</title>
        <authorList>
            <person name="Brown C.T."/>
            <person name="Hug L.A."/>
            <person name="Thomas B.C."/>
            <person name="Sharon I."/>
            <person name="Castelle C.J."/>
            <person name="Singh A."/>
            <person name="Wilkins M.J."/>
            <person name="Williams K.H."/>
            <person name="Banfield J.F."/>
        </authorList>
    </citation>
    <scope>NUCLEOTIDE SEQUENCE [LARGE SCALE GENOMIC DNA]</scope>
</reference>
<organism evidence="1 2">
    <name type="scientific">Candidatus Gottesmanbacteria bacterium GW2011_GWA2_43_14</name>
    <dbReference type="NCBI Taxonomy" id="1618443"/>
    <lineage>
        <taxon>Bacteria</taxon>
        <taxon>Candidatus Gottesmaniibacteriota</taxon>
    </lineage>
</organism>
<proteinExistence type="predicted"/>
<evidence type="ECO:0000313" key="2">
    <source>
        <dbReference type="Proteomes" id="UP000034894"/>
    </source>
</evidence>
<dbReference type="EMBL" id="LCFP01000003">
    <property type="protein sequence ID" value="KKS98087.1"/>
    <property type="molecule type" value="Genomic_DNA"/>
</dbReference>
<accession>A0A0G1DKK6</accession>
<evidence type="ECO:0000313" key="1">
    <source>
        <dbReference type="EMBL" id="KKS98087.1"/>
    </source>
</evidence>
<gene>
    <name evidence="1" type="ORF">UV73_C0003G0029</name>
</gene>
<comment type="caution">
    <text evidence="1">The sequence shown here is derived from an EMBL/GenBank/DDBJ whole genome shotgun (WGS) entry which is preliminary data.</text>
</comment>
<name>A0A0G1DKK6_9BACT</name>
<dbReference type="Proteomes" id="UP000034894">
    <property type="component" value="Unassembled WGS sequence"/>
</dbReference>
<sequence length="131" mass="14825">MTSPILDSSSHSITKWAYQKSKHRSTPEWDEKITIIENAELLLTLTLDKNCPQRASVLRCLYSLVGTSVSKHVDSDIAKINVLLGKAKSSSDSIILNWVQRSRMILSNLKKFDYIEWCQGGFSEKDLPIVN</sequence>